<evidence type="ECO:0000259" key="3">
    <source>
        <dbReference type="Pfam" id="PF18962"/>
    </source>
</evidence>
<gene>
    <name evidence="4" type="ORF">LGH70_15060</name>
</gene>
<feature type="compositionally biased region" description="Basic and acidic residues" evidence="1">
    <location>
        <begin position="31"/>
        <end position="42"/>
    </location>
</feature>
<feature type="signal peptide" evidence="2">
    <location>
        <begin position="1"/>
        <end position="25"/>
    </location>
</feature>
<reference evidence="4" key="1">
    <citation type="submission" date="2021-10" db="EMBL/GenBank/DDBJ databases">
        <authorList>
            <person name="Dean J.D."/>
            <person name="Kim M.K."/>
            <person name="Newey C.N."/>
            <person name="Stoker T.S."/>
            <person name="Thompson D.W."/>
            <person name="Grose J.H."/>
        </authorList>
    </citation>
    <scope>NUCLEOTIDE SEQUENCE</scope>
    <source>
        <strain evidence="4">BT635</strain>
    </source>
</reference>
<evidence type="ECO:0000256" key="1">
    <source>
        <dbReference type="SAM" id="MobiDB-lite"/>
    </source>
</evidence>
<dbReference type="Gene3D" id="2.40.128.720">
    <property type="match status" value="1"/>
</dbReference>
<comment type="caution">
    <text evidence="4">The sequence shown here is derived from an EMBL/GenBank/DDBJ whole genome shotgun (WGS) entry which is preliminary data.</text>
</comment>
<dbReference type="EMBL" id="JAJADQ010000007">
    <property type="protein sequence ID" value="MCB2378919.1"/>
    <property type="molecule type" value="Genomic_DNA"/>
</dbReference>
<feature type="domain" description="Secretion system C-terminal sorting" evidence="3">
    <location>
        <begin position="375"/>
        <end position="451"/>
    </location>
</feature>
<dbReference type="Pfam" id="PF18962">
    <property type="entry name" value="Por_Secre_tail"/>
    <property type="match status" value="1"/>
</dbReference>
<accession>A0ABS8AHI3</accession>
<dbReference type="NCBIfam" id="TIGR04183">
    <property type="entry name" value="Por_Secre_tail"/>
    <property type="match status" value="1"/>
</dbReference>
<keyword evidence="5" id="KW-1185">Reference proteome</keyword>
<organism evidence="4 5">
    <name type="scientific">Hymenobacter nitidus</name>
    <dbReference type="NCBI Taxonomy" id="2880929"/>
    <lineage>
        <taxon>Bacteria</taxon>
        <taxon>Pseudomonadati</taxon>
        <taxon>Bacteroidota</taxon>
        <taxon>Cytophagia</taxon>
        <taxon>Cytophagales</taxon>
        <taxon>Hymenobacteraceae</taxon>
        <taxon>Hymenobacter</taxon>
    </lineage>
</organism>
<evidence type="ECO:0000313" key="4">
    <source>
        <dbReference type="EMBL" id="MCB2378919.1"/>
    </source>
</evidence>
<feature type="region of interest" description="Disordered" evidence="1">
    <location>
        <begin position="29"/>
        <end position="50"/>
    </location>
</feature>
<feature type="chain" id="PRO_5045168625" evidence="2">
    <location>
        <begin position="26"/>
        <end position="453"/>
    </location>
</feature>
<name>A0ABS8AHI3_9BACT</name>
<sequence length="453" mass="51121">MPTSPQKIFLGILGLLTLAAADVQAQVAPEKQSKSASRFDKPQHKHKGQLTDAMRGIKATVVRPGQSVNYFWDTNTSRWVVYRKQENTYDSGARVTQEVYRDSATSALDTRYLYTYDARGNQTSYTYQTWNNNAWVNQYRSLMTYDARGNETEYLSQMWNGTAWGTDGGSQNVYTYNAAGVITESISKDWEDGVFVNEDREVYTLVNGQWSAVLLQSWENGAWVTEGRIMDIVWYDWAALKPASYKEQELIGTTFVDEERSTLSYASNGSRTTTVEAYTGSAWVPDYRFADNYDNFGNYLGYTEEEWTNNAWRLSYGFRSQLFYNASNVVLRKVDQDFDNASRQWRNNSRSNYSNFQNITLASARNAALEAQSELYPNPASSMVTLEVAGLAKTEAASGEVRNALGQLVQSFTARPQGGKLSTQLDLSTLQSGIYTVRLQTGDGTVVKRVVRN</sequence>
<evidence type="ECO:0000256" key="2">
    <source>
        <dbReference type="SAM" id="SignalP"/>
    </source>
</evidence>
<proteinExistence type="predicted"/>
<dbReference type="InterPro" id="IPR026444">
    <property type="entry name" value="Secre_tail"/>
</dbReference>
<protein>
    <submittedName>
        <fullName evidence="4">T9SS type A sorting domain-containing protein</fullName>
    </submittedName>
</protein>
<dbReference type="RefSeq" id="WP_226187178.1">
    <property type="nucleotide sequence ID" value="NZ_JAJADQ010000007.1"/>
</dbReference>
<evidence type="ECO:0000313" key="5">
    <source>
        <dbReference type="Proteomes" id="UP001165297"/>
    </source>
</evidence>
<keyword evidence="2" id="KW-0732">Signal</keyword>
<dbReference type="Proteomes" id="UP001165297">
    <property type="component" value="Unassembled WGS sequence"/>
</dbReference>